<feature type="transmembrane region" description="Helical" evidence="7">
    <location>
        <begin position="12"/>
        <end position="29"/>
    </location>
</feature>
<evidence type="ECO:0000256" key="5">
    <source>
        <dbReference type="ARBA" id="ARBA00022989"/>
    </source>
</evidence>
<feature type="transmembrane region" description="Helical" evidence="7">
    <location>
        <begin position="88"/>
        <end position="109"/>
    </location>
</feature>
<dbReference type="GeneID" id="18935698"/>
<accession>F4R7M5</accession>
<keyword evidence="6 7" id="KW-0472">Membrane</keyword>
<feature type="transmembrane region" description="Helical" evidence="7">
    <location>
        <begin position="589"/>
        <end position="616"/>
    </location>
</feature>
<evidence type="ECO:0000256" key="4">
    <source>
        <dbReference type="ARBA" id="ARBA00022692"/>
    </source>
</evidence>
<name>F4R7M5_MELLP</name>
<dbReference type="PANTHER" id="PTHR43302:SF5">
    <property type="entry name" value="TRANSPORTER ARSB-RELATED"/>
    <property type="match status" value="1"/>
</dbReference>
<feature type="transmembrane region" description="Helical" evidence="7">
    <location>
        <begin position="238"/>
        <end position="261"/>
    </location>
</feature>
<dbReference type="GO" id="GO:0055085">
    <property type="term" value="P:transmembrane transport"/>
    <property type="evidence" value="ECO:0007669"/>
    <property type="project" value="InterPro"/>
</dbReference>
<feature type="transmembrane region" description="Helical" evidence="7">
    <location>
        <begin position="121"/>
        <end position="140"/>
    </location>
</feature>
<protein>
    <recommendedName>
        <fullName evidence="8">Citrate transporter-like domain-containing protein</fullName>
    </recommendedName>
</protein>
<feature type="transmembrane region" description="Helical" evidence="7">
    <location>
        <begin position="636"/>
        <end position="657"/>
    </location>
</feature>
<dbReference type="VEuPathDB" id="FungiDB:MELLADRAFT_90822"/>
<evidence type="ECO:0000256" key="7">
    <source>
        <dbReference type="SAM" id="Phobius"/>
    </source>
</evidence>
<feature type="transmembrane region" description="Helical" evidence="7">
    <location>
        <begin position="200"/>
        <end position="218"/>
    </location>
</feature>
<keyword evidence="10" id="KW-1185">Reference proteome</keyword>
<evidence type="ECO:0000259" key="8">
    <source>
        <dbReference type="Pfam" id="PF03600"/>
    </source>
</evidence>
<dbReference type="KEGG" id="mlr:MELLADRAFT_90822"/>
<gene>
    <name evidence="9" type="ORF">MELLADRAFT_90822</name>
</gene>
<dbReference type="InterPro" id="IPR004680">
    <property type="entry name" value="Cit_transptr-like_dom"/>
</dbReference>
<keyword evidence="3" id="KW-1003">Cell membrane</keyword>
<dbReference type="Pfam" id="PF03600">
    <property type="entry name" value="CitMHS"/>
    <property type="match status" value="1"/>
</dbReference>
<reference evidence="10" key="1">
    <citation type="journal article" date="2011" name="Proc. Natl. Acad. Sci. U.S.A.">
        <title>Obligate biotrophy features unraveled by the genomic analysis of rust fungi.</title>
        <authorList>
            <person name="Duplessis S."/>
            <person name="Cuomo C.A."/>
            <person name="Lin Y.-C."/>
            <person name="Aerts A."/>
            <person name="Tisserant E."/>
            <person name="Veneault-Fourrey C."/>
            <person name="Joly D.L."/>
            <person name="Hacquard S."/>
            <person name="Amselem J."/>
            <person name="Cantarel B.L."/>
            <person name="Chiu R."/>
            <person name="Coutinho P.M."/>
            <person name="Feau N."/>
            <person name="Field M."/>
            <person name="Frey P."/>
            <person name="Gelhaye E."/>
            <person name="Goldberg J."/>
            <person name="Grabherr M.G."/>
            <person name="Kodira C.D."/>
            <person name="Kohler A."/>
            <person name="Kuees U."/>
            <person name="Lindquist E.A."/>
            <person name="Lucas S.M."/>
            <person name="Mago R."/>
            <person name="Mauceli E."/>
            <person name="Morin E."/>
            <person name="Murat C."/>
            <person name="Pangilinan J.L."/>
            <person name="Park R."/>
            <person name="Pearson M."/>
            <person name="Quesneville H."/>
            <person name="Rouhier N."/>
            <person name="Sakthikumar S."/>
            <person name="Salamov A.A."/>
            <person name="Schmutz J."/>
            <person name="Selles B."/>
            <person name="Shapiro H."/>
            <person name="Tanguay P."/>
            <person name="Tuskan G.A."/>
            <person name="Henrissat B."/>
            <person name="Van de Peer Y."/>
            <person name="Rouze P."/>
            <person name="Ellis J.G."/>
            <person name="Dodds P.N."/>
            <person name="Schein J.E."/>
            <person name="Zhong S."/>
            <person name="Hamelin R.C."/>
            <person name="Grigoriev I.V."/>
            <person name="Szabo L.J."/>
            <person name="Martin F."/>
        </authorList>
    </citation>
    <scope>NUCLEOTIDE SEQUENCE [LARGE SCALE GENOMIC DNA]</scope>
    <source>
        <strain evidence="10">98AG31 / pathotype 3-4-7</strain>
    </source>
</reference>
<feature type="transmembrane region" description="Helical" evidence="7">
    <location>
        <begin position="160"/>
        <end position="188"/>
    </location>
</feature>
<feature type="domain" description="Citrate transporter-like" evidence="8">
    <location>
        <begin position="88"/>
        <end position="384"/>
    </location>
</feature>
<dbReference type="PANTHER" id="PTHR43302">
    <property type="entry name" value="TRANSPORTER ARSB-RELATED"/>
    <property type="match status" value="1"/>
</dbReference>
<evidence type="ECO:0000256" key="2">
    <source>
        <dbReference type="ARBA" id="ARBA00022448"/>
    </source>
</evidence>
<dbReference type="RefSeq" id="XP_007404976.1">
    <property type="nucleotide sequence ID" value="XM_007404914.1"/>
</dbReference>
<keyword evidence="2" id="KW-0813">Transport</keyword>
<dbReference type="OrthoDB" id="442352at2759"/>
<dbReference type="STRING" id="747676.F4R7M5"/>
<evidence type="ECO:0000256" key="1">
    <source>
        <dbReference type="ARBA" id="ARBA00004651"/>
    </source>
</evidence>
<dbReference type="HOGENOM" id="CLU_017834_0_0_1"/>
<evidence type="ECO:0000256" key="3">
    <source>
        <dbReference type="ARBA" id="ARBA00022475"/>
    </source>
</evidence>
<evidence type="ECO:0000313" key="10">
    <source>
        <dbReference type="Proteomes" id="UP000001072"/>
    </source>
</evidence>
<dbReference type="InParanoid" id="F4R7M5"/>
<organism evidence="10">
    <name type="scientific">Melampsora larici-populina (strain 98AG31 / pathotype 3-4-7)</name>
    <name type="common">Poplar leaf rust fungus</name>
    <dbReference type="NCBI Taxonomy" id="747676"/>
    <lineage>
        <taxon>Eukaryota</taxon>
        <taxon>Fungi</taxon>
        <taxon>Dikarya</taxon>
        <taxon>Basidiomycota</taxon>
        <taxon>Pucciniomycotina</taxon>
        <taxon>Pucciniomycetes</taxon>
        <taxon>Pucciniales</taxon>
        <taxon>Melampsoraceae</taxon>
        <taxon>Melampsora</taxon>
    </lineage>
</organism>
<dbReference type="EMBL" id="GL883092">
    <property type="protein sequence ID" value="EGG11341.1"/>
    <property type="molecule type" value="Genomic_DNA"/>
</dbReference>
<evidence type="ECO:0000256" key="6">
    <source>
        <dbReference type="ARBA" id="ARBA00023136"/>
    </source>
</evidence>
<feature type="transmembrane region" description="Helical" evidence="7">
    <location>
        <begin position="332"/>
        <end position="350"/>
    </location>
</feature>
<keyword evidence="4 7" id="KW-0812">Transmembrane</keyword>
<sequence>MASRHADRSIDGFSIFGLIVVLLVMIPVLKPMRIPLGQTLTRILRRTAIKLRLIDIPTPHEPDPPISDLSTQASDSWSLPLNLTTSPALGVLILLITTTIDGSVIRTGIVGEGDSKPYDVLVLFISLAYIATALDSTGVLRSLAFYVSNQSNGSGPQLYLILYCFFFIFGVIFGNDPIILSGTAFLTYFLKNCGIINPTAWIFMEFLASNIASAVLVSSNPTNVLVAQAFDLNFLTGFTKYTILPSLAAAIVGYILLYSVFRSLTVPDTHPNLSPTITHEETQAISSSIISFKKLVKLIKKPFALIPRANYIPDRLNQPRVSPRSVLSDPQAAYFHGTLMILTLLVLFGTTFVKNVSVWEITLPAGFLALFRDLIYDLVYSKVTFESSSLSNSLQMNEIQAKVEEGVVMPVDKVDNQMSLKTNGVVECHNEQSVRNEAYQKQNQSDGVVIKDELTKVNSIIPKETSNLNLSRRSTLTSFFKYVNQRVPITSRTIEKLPLPLLPFAISMFILIASLGSLGWVKVFAKWFLKICSNPVSTVYFIGFLGSLIFCPFLGTNIGATILLVEIINHEEFKSNPKIISEPKILKSAIYSISMSSNIGAFSLTLPSSLAGLLWYEILIQKGILIKKREFFGWNLVPVLVLGFVAYSIVLIEVLYIF</sequence>
<keyword evidence="5 7" id="KW-1133">Transmembrane helix</keyword>
<dbReference type="eggNOG" id="ENOG502QVIJ">
    <property type="taxonomic scope" value="Eukaryota"/>
</dbReference>
<dbReference type="Proteomes" id="UP000001072">
    <property type="component" value="Unassembled WGS sequence"/>
</dbReference>
<dbReference type="GO" id="GO:0005886">
    <property type="term" value="C:plasma membrane"/>
    <property type="evidence" value="ECO:0007669"/>
    <property type="project" value="UniProtKB-SubCell"/>
</dbReference>
<feature type="transmembrane region" description="Helical" evidence="7">
    <location>
        <begin position="501"/>
        <end position="521"/>
    </location>
</feature>
<feature type="transmembrane region" description="Helical" evidence="7">
    <location>
        <begin position="541"/>
        <end position="568"/>
    </location>
</feature>
<evidence type="ECO:0000313" key="9">
    <source>
        <dbReference type="EMBL" id="EGG11341.1"/>
    </source>
</evidence>
<comment type="subcellular location">
    <subcellularLocation>
        <location evidence="1">Cell membrane</location>
        <topology evidence="1">Multi-pass membrane protein</topology>
    </subcellularLocation>
</comment>
<proteinExistence type="predicted"/>
<dbReference type="AlphaFoldDB" id="F4R7M5"/>